<evidence type="ECO:0000313" key="1">
    <source>
        <dbReference type="EMBL" id="ACN28403.1"/>
    </source>
</evidence>
<sequence>MKSVSVCVSVDRVSVGRRHAPTTSWPYVARRRSRTSEEVDAELVLQRAAGEVEAGTRQVPRHGPYREARSSAADVVIMEPRRRVLLPGAVLGRVDELMVRRRLGSIAAEHGHVRRHRLAAAAGPGAVAVAVAGAVSAAAAAACVGGAVRRGGVRDHVDAAAAVVAEVVVVGAERAVGALLHCRGDVGDGQWVEADGRGVWRERVVAAHGEAVVVG</sequence>
<accession>C0P5Y7</accession>
<reference evidence="1" key="1">
    <citation type="journal article" date="2009" name="PLoS Genet.">
        <title>Sequencing, mapping, and analysis of 27,455 maize full-length cDNAs.</title>
        <authorList>
            <person name="Soderlund C."/>
            <person name="Descour A."/>
            <person name="Kudrna D."/>
            <person name="Bomhoff M."/>
            <person name="Boyd L."/>
            <person name="Currie J."/>
            <person name="Angelova A."/>
            <person name="Collura K."/>
            <person name="Wissotski M."/>
            <person name="Ashley E."/>
            <person name="Morrow D."/>
            <person name="Fernandes J."/>
            <person name="Walbot V."/>
            <person name="Yu Y."/>
        </authorList>
    </citation>
    <scope>NUCLEOTIDE SEQUENCE</scope>
    <source>
        <strain evidence="1">B73</strain>
    </source>
</reference>
<reference evidence="1" key="2">
    <citation type="submission" date="2012-06" db="EMBL/GenBank/DDBJ databases">
        <authorList>
            <person name="Yu Y."/>
            <person name="Currie J."/>
            <person name="Lomeli R."/>
            <person name="Angelova A."/>
            <person name="Collura K."/>
            <person name="Wissotski M."/>
            <person name="Campos D."/>
            <person name="Kudrna D."/>
            <person name="Golser W."/>
            <person name="Ashely E."/>
            <person name="Descour A."/>
            <person name="Fernandes J."/>
            <person name="Soderlund C."/>
            <person name="Walbot V."/>
        </authorList>
    </citation>
    <scope>NUCLEOTIDE SEQUENCE</scope>
    <source>
        <strain evidence="1">B73</strain>
    </source>
</reference>
<organism evidence="1">
    <name type="scientific">Zea mays</name>
    <name type="common">Maize</name>
    <dbReference type="NCBI Taxonomy" id="4577"/>
    <lineage>
        <taxon>Eukaryota</taxon>
        <taxon>Viridiplantae</taxon>
        <taxon>Streptophyta</taxon>
        <taxon>Embryophyta</taxon>
        <taxon>Tracheophyta</taxon>
        <taxon>Spermatophyta</taxon>
        <taxon>Magnoliopsida</taxon>
        <taxon>Liliopsida</taxon>
        <taxon>Poales</taxon>
        <taxon>Poaceae</taxon>
        <taxon>PACMAD clade</taxon>
        <taxon>Panicoideae</taxon>
        <taxon>Andropogonodae</taxon>
        <taxon>Andropogoneae</taxon>
        <taxon>Tripsacinae</taxon>
        <taxon>Zea</taxon>
    </lineage>
</organism>
<dbReference type="EMBL" id="BT063706">
    <property type="protein sequence ID" value="ACN28403.1"/>
    <property type="molecule type" value="mRNA"/>
</dbReference>
<proteinExistence type="evidence at transcript level"/>
<dbReference type="AlphaFoldDB" id="C0P5Y7"/>
<protein>
    <submittedName>
        <fullName evidence="1">Uncharacterized protein</fullName>
    </submittedName>
</protein>
<name>C0P5Y7_MAIZE</name>